<evidence type="ECO:0000313" key="1">
    <source>
        <dbReference type="EMBL" id="SLM33049.1"/>
    </source>
</evidence>
<evidence type="ECO:0000313" key="2">
    <source>
        <dbReference type="Proteomes" id="UP000191931"/>
    </source>
</evidence>
<proteinExistence type="predicted"/>
<dbReference type="AlphaFoldDB" id="A0A1W1HKQ4"/>
<organism evidence="1 2">
    <name type="scientific">Desulfamplus magnetovallimortis</name>
    <dbReference type="NCBI Taxonomy" id="1246637"/>
    <lineage>
        <taxon>Bacteria</taxon>
        <taxon>Pseudomonadati</taxon>
        <taxon>Thermodesulfobacteriota</taxon>
        <taxon>Desulfobacteria</taxon>
        <taxon>Desulfobacterales</taxon>
        <taxon>Desulfobacteraceae</taxon>
        <taxon>Desulfamplus</taxon>
    </lineage>
</organism>
<dbReference type="Proteomes" id="UP000191931">
    <property type="component" value="Unassembled WGS sequence"/>
</dbReference>
<dbReference type="RefSeq" id="WP_080803146.1">
    <property type="nucleotide sequence ID" value="NZ_LT828544.1"/>
</dbReference>
<protein>
    <submittedName>
        <fullName evidence="1">Uncharacterized protein</fullName>
    </submittedName>
</protein>
<gene>
    <name evidence="1" type="ORF">MTBBW1_850037</name>
</gene>
<sequence length="62" mass="7069">MKVDMSPKAITARLKATSELRDLCIALGGDRLREKIFSTLSEECRQKILLKKKETQKNSSFL</sequence>
<keyword evidence="2" id="KW-1185">Reference proteome</keyword>
<reference evidence="1 2" key="1">
    <citation type="submission" date="2017-03" db="EMBL/GenBank/DDBJ databases">
        <authorList>
            <person name="Afonso C.L."/>
            <person name="Miller P.J."/>
            <person name="Scott M.A."/>
            <person name="Spackman E."/>
            <person name="Goraichik I."/>
            <person name="Dimitrov K.M."/>
            <person name="Suarez D.L."/>
            <person name="Swayne D.E."/>
        </authorList>
    </citation>
    <scope>NUCLEOTIDE SEQUENCE [LARGE SCALE GENOMIC DNA]</scope>
    <source>
        <strain evidence="1">PRJEB14757</strain>
    </source>
</reference>
<name>A0A1W1HKQ4_9BACT</name>
<dbReference type="EMBL" id="FWEV01000331">
    <property type="protein sequence ID" value="SLM33049.1"/>
    <property type="molecule type" value="Genomic_DNA"/>
</dbReference>
<dbReference type="STRING" id="1246637.MTBBW1_850037"/>
<accession>A0A1W1HKQ4</accession>